<organism evidence="2 3">
    <name type="scientific">Teichococcus vastitatis</name>
    <dbReference type="NCBI Taxonomy" id="2307076"/>
    <lineage>
        <taxon>Bacteria</taxon>
        <taxon>Pseudomonadati</taxon>
        <taxon>Pseudomonadota</taxon>
        <taxon>Alphaproteobacteria</taxon>
        <taxon>Acetobacterales</taxon>
        <taxon>Roseomonadaceae</taxon>
        <taxon>Roseomonas</taxon>
    </lineage>
</organism>
<evidence type="ECO:0000313" key="3">
    <source>
        <dbReference type="Proteomes" id="UP001201985"/>
    </source>
</evidence>
<keyword evidence="1" id="KW-0732">Signal</keyword>
<evidence type="ECO:0008006" key="4">
    <source>
        <dbReference type="Google" id="ProtNLM"/>
    </source>
</evidence>
<proteinExistence type="predicted"/>
<dbReference type="EMBL" id="JALBUU010000004">
    <property type="protein sequence ID" value="MCI0754564.1"/>
    <property type="molecule type" value="Genomic_DNA"/>
</dbReference>
<sequence>MIRHLTLLGLLLAGAALPNPAAAREPNRDEAAAIAQALGAAGYRDWRKVDNARMADGSRHDLVLERESLRILHREREG</sequence>
<feature type="signal peptide" evidence="1">
    <location>
        <begin position="1"/>
        <end position="23"/>
    </location>
</feature>
<evidence type="ECO:0000313" key="2">
    <source>
        <dbReference type="EMBL" id="MCI0754564.1"/>
    </source>
</evidence>
<protein>
    <recommendedName>
        <fullName evidence="4">PepSY domain-containing protein</fullName>
    </recommendedName>
</protein>
<accession>A0ABS9W5J8</accession>
<dbReference type="RefSeq" id="WP_120008632.1">
    <property type="nucleotide sequence ID" value="NZ_JALBUU010000004.1"/>
</dbReference>
<reference evidence="2 3" key="1">
    <citation type="submission" date="2022-03" db="EMBL/GenBank/DDBJ databases">
        <title>Complete genome analysis of Roseomonas KG 17.1 : a prolific producer of plant growth promoters.</title>
        <authorList>
            <person name="Saadouli I."/>
            <person name="Najjari A."/>
            <person name="Mosbah A."/>
            <person name="Ouzari H.I."/>
        </authorList>
    </citation>
    <scope>NUCLEOTIDE SEQUENCE [LARGE SCALE GENOMIC DNA]</scope>
    <source>
        <strain evidence="2 3">KG17-1</strain>
    </source>
</reference>
<name>A0ABS9W5J8_9PROT</name>
<gene>
    <name evidence="2" type="ORF">MON41_12435</name>
</gene>
<dbReference type="Proteomes" id="UP001201985">
    <property type="component" value="Unassembled WGS sequence"/>
</dbReference>
<keyword evidence="3" id="KW-1185">Reference proteome</keyword>
<comment type="caution">
    <text evidence="2">The sequence shown here is derived from an EMBL/GenBank/DDBJ whole genome shotgun (WGS) entry which is preliminary data.</text>
</comment>
<feature type="chain" id="PRO_5047096163" description="PepSY domain-containing protein" evidence="1">
    <location>
        <begin position="24"/>
        <end position="78"/>
    </location>
</feature>
<evidence type="ECO:0000256" key="1">
    <source>
        <dbReference type="SAM" id="SignalP"/>
    </source>
</evidence>